<dbReference type="OrthoDB" id="791981at2"/>
<organism evidence="1 2">
    <name type="scientific">Kosmotoga arenicorallina S304</name>
    <dbReference type="NCBI Taxonomy" id="1453497"/>
    <lineage>
        <taxon>Bacteria</taxon>
        <taxon>Thermotogati</taxon>
        <taxon>Thermotogota</taxon>
        <taxon>Thermotogae</taxon>
        <taxon>Kosmotogales</taxon>
        <taxon>Kosmotogaceae</taxon>
        <taxon>Kosmotoga</taxon>
    </lineage>
</organism>
<protein>
    <recommendedName>
        <fullName evidence="3">Glycosyl transferase family 1 domain-containing protein</fullName>
    </recommendedName>
</protein>
<sequence length="414" mass="47606">MIVLFNLNSYLGGGEVLLVRLAEEFAKKDVEFCIVSSFDDGYINDEAKKYGFYVIRWPIPNDSVLYMTKNEKRKVIDFFAKKFHNNAKLEIFTFCFRDIYNAYVVFSNLNSIRATYSTGIFHPRDTHYLASYSLRKKRIIGINRKLLEIYVNYQSVSFMNEMNLQASLKNFDNSSYKIIPLPIPEHNEQSKKKAILSNRVIRIVWVGRFVDFKLSSIIMIIDFVRRNPGYHLTLIGYGPCEKRIRRYIRKNSVPNVDFAGKVHPDELDKKLLNYDIGYCMGTSILETAKLGIPTVIAAMLPKNYYKKNQGVCLGIFGKDSGFNLGELDIDDKSHLSSIDDCIKDIVENYAEYSSLTLSHVHRFEMGEITEEYLNLIKSSTLCLEKDSVVLPKPPIIKYVAKRIIYLVKGIKGGS</sequence>
<dbReference type="AlphaFoldDB" id="A0A176JTT1"/>
<evidence type="ECO:0008006" key="3">
    <source>
        <dbReference type="Google" id="ProtNLM"/>
    </source>
</evidence>
<comment type="caution">
    <text evidence="1">The sequence shown here is derived from an EMBL/GenBank/DDBJ whole genome shotgun (WGS) entry which is preliminary data.</text>
</comment>
<dbReference type="Proteomes" id="UP000077339">
    <property type="component" value="Unassembled WGS sequence"/>
</dbReference>
<dbReference type="SUPFAM" id="SSF53756">
    <property type="entry name" value="UDP-Glycosyltransferase/glycogen phosphorylase"/>
    <property type="match status" value="1"/>
</dbReference>
<accession>A0A176JTT1</accession>
<evidence type="ECO:0000313" key="1">
    <source>
        <dbReference type="EMBL" id="OAA26749.1"/>
    </source>
</evidence>
<dbReference type="PATRIC" id="fig|1453497.3.peg.1253"/>
<gene>
    <name evidence="1" type="ORF">AT15_06275</name>
</gene>
<reference evidence="1 2" key="1">
    <citation type="submission" date="2014-02" db="EMBL/GenBank/DDBJ databases">
        <title>Kosmotoga genome sequencing.</title>
        <authorList>
            <person name="Pollo S.M."/>
            <person name="Charchuk R."/>
            <person name="Nesbo C.L."/>
        </authorList>
    </citation>
    <scope>NUCLEOTIDE SEQUENCE [LARGE SCALE GENOMIC DNA]</scope>
    <source>
        <strain evidence="1 2">S304</strain>
    </source>
</reference>
<dbReference type="RefSeq" id="WP_068349118.1">
    <property type="nucleotide sequence ID" value="NZ_JFHK01000031.1"/>
</dbReference>
<dbReference type="STRING" id="1453497.AT15_06275"/>
<name>A0A176JTT1_9BACT</name>
<dbReference type="Gene3D" id="3.40.50.2000">
    <property type="entry name" value="Glycogen Phosphorylase B"/>
    <property type="match status" value="2"/>
</dbReference>
<keyword evidence="2" id="KW-1185">Reference proteome</keyword>
<evidence type="ECO:0000313" key="2">
    <source>
        <dbReference type="Proteomes" id="UP000077339"/>
    </source>
</evidence>
<proteinExistence type="predicted"/>
<dbReference type="EMBL" id="JFHK01000031">
    <property type="protein sequence ID" value="OAA26749.1"/>
    <property type="molecule type" value="Genomic_DNA"/>
</dbReference>